<gene>
    <name evidence="1" type="ORF">BN2458_PEG0172</name>
</gene>
<name>A0A0S4PRV0_9HELI</name>
<proteinExistence type="predicted"/>
<dbReference type="Proteomes" id="UP000064525">
    <property type="component" value="Chromosome I"/>
</dbReference>
<protein>
    <submittedName>
        <fullName evidence="1">Uncharacterized protein</fullName>
    </submittedName>
</protein>
<sequence>MTDKFYKIGSVGIHSSCNQVYLNLNHNTLFNFVMFELIFETWLTLRIFA</sequence>
<dbReference type="GeneID" id="78152237"/>
<evidence type="ECO:0000313" key="1">
    <source>
        <dbReference type="EMBL" id="CUU39059.1"/>
    </source>
</evidence>
<dbReference type="AlphaFoldDB" id="A0A0S4PRV0"/>
<evidence type="ECO:0000313" key="2">
    <source>
        <dbReference type="Proteomes" id="UP000064525"/>
    </source>
</evidence>
<dbReference type="EMBL" id="LN907858">
    <property type="protein sequence ID" value="CUU39059.1"/>
    <property type="molecule type" value="Genomic_DNA"/>
</dbReference>
<dbReference type="PATRIC" id="fig|76936.10.peg.167"/>
<accession>A0A0S4PRV0</accession>
<reference evidence="2" key="1">
    <citation type="submission" date="2015-11" db="EMBL/GenBank/DDBJ databases">
        <authorList>
            <person name="Anvar S.Y."/>
        </authorList>
    </citation>
    <scope>NUCLEOTIDE SEQUENCE [LARGE SCALE GENOMIC DNA]</scope>
</reference>
<organism evidence="1 2">
    <name type="scientific">Helicobacter typhlonius</name>
    <dbReference type="NCBI Taxonomy" id="76936"/>
    <lineage>
        <taxon>Bacteria</taxon>
        <taxon>Pseudomonadati</taxon>
        <taxon>Campylobacterota</taxon>
        <taxon>Epsilonproteobacteria</taxon>
        <taxon>Campylobacterales</taxon>
        <taxon>Helicobacteraceae</taxon>
        <taxon>Helicobacter</taxon>
    </lineage>
</organism>
<dbReference type="RefSeq" id="WP_156407266.1">
    <property type="nucleotide sequence ID" value="NZ_CAJTQN010000011.1"/>
</dbReference>
<dbReference type="KEGG" id="hty:BN2458_PEG0172"/>